<dbReference type="Proteomes" id="UP000278288">
    <property type="component" value="Chromosome"/>
</dbReference>
<dbReference type="RefSeq" id="WP_123860398.1">
    <property type="nucleotide sequence ID" value="NZ_CP033923.1"/>
</dbReference>
<organism evidence="1 2">
    <name type="scientific">Chryseobacterium nakagawai</name>
    <dbReference type="NCBI Taxonomy" id="1241982"/>
    <lineage>
        <taxon>Bacteria</taxon>
        <taxon>Pseudomonadati</taxon>
        <taxon>Bacteroidota</taxon>
        <taxon>Flavobacteriia</taxon>
        <taxon>Flavobacteriales</taxon>
        <taxon>Weeksellaceae</taxon>
        <taxon>Chryseobacterium group</taxon>
        <taxon>Chryseobacterium</taxon>
    </lineage>
</organism>
<proteinExistence type="predicted"/>
<protein>
    <submittedName>
        <fullName evidence="1">Uncharacterized protein</fullName>
    </submittedName>
</protein>
<keyword evidence="2" id="KW-1185">Reference proteome</keyword>
<name>A0AAD0YR24_CHRNA</name>
<dbReference type="AlphaFoldDB" id="A0AAD0YR24"/>
<dbReference type="KEGG" id="cnk:EG343_24840"/>
<dbReference type="EMBL" id="CP033923">
    <property type="protein sequence ID" value="AZA93600.1"/>
    <property type="molecule type" value="Genomic_DNA"/>
</dbReference>
<evidence type="ECO:0000313" key="2">
    <source>
        <dbReference type="Proteomes" id="UP000278288"/>
    </source>
</evidence>
<reference evidence="1 2" key="1">
    <citation type="submission" date="2018-11" db="EMBL/GenBank/DDBJ databases">
        <title>Proposal to divide the Flavobacteriaceae and reorganize its genera based on Amino Acid Identity values calculated from whole genome sequences.</title>
        <authorList>
            <person name="Nicholson A.C."/>
            <person name="Gulvik C.A."/>
            <person name="Whitney A.M."/>
            <person name="Humrighouse B.W."/>
            <person name="Bell M."/>
            <person name="Holmes B."/>
            <person name="Steigerwalt A.G."/>
            <person name="Villarma A."/>
            <person name="Sheth M."/>
            <person name="Batra D."/>
            <person name="Pryor J."/>
            <person name="Bernardet J.-F."/>
            <person name="Hugo C."/>
            <person name="Kampfer P."/>
            <person name="Newman J."/>
            <person name="McQuiston J.R."/>
        </authorList>
    </citation>
    <scope>NUCLEOTIDE SEQUENCE [LARGE SCALE GENOMIC DNA]</scope>
    <source>
        <strain evidence="1 2">G0041</strain>
    </source>
</reference>
<accession>A0AAD0YR24</accession>
<sequence length="82" mass="9637">MKCKEVPFVDCFKKILDGLPFEISIFKENTVFIRYKISESSFNQKDRMREQKVFAVNSDSIYAKIKEHQIEEAILNVGIFTL</sequence>
<evidence type="ECO:0000313" key="1">
    <source>
        <dbReference type="EMBL" id="AZA93600.1"/>
    </source>
</evidence>
<gene>
    <name evidence="1" type="ORF">EG343_24840</name>
</gene>